<gene>
    <name evidence="1" type="ORF">DPEC_G00276070</name>
</gene>
<keyword evidence="2" id="KW-1185">Reference proteome</keyword>
<dbReference type="Proteomes" id="UP001157502">
    <property type="component" value="Chromosome 25"/>
</dbReference>
<comment type="caution">
    <text evidence="1">The sequence shown here is derived from an EMBL/GenBank/DDBJ whole genome shotgun (WGS) entry which is preliminary data.</text>
</comment>
<sequence length="101" mass="11317">MPELMNTIRQAEVPLPPVQSWRTVDFKLRLLSAIENVSRENREGGACTQKPPGTTSAMFLTSLGPVQSNHRRAEPRYRLLAGGPWLEAPGWRLLHSGLSQR</sequence>
<dbReference type="EMBL" id="CM055752">
    <property type="protein sequence ID" value="KAJ7992201.1"/>
    <property type="molecule type" value="Genomic_DNA"/>
</dbReference>
<evidence type="ECO:0000313" key="2">
    <source>
        <dbReference type="Proteomes" id="UP001157502"/>
    </source>
</evidence>
<evidence type="ECO:0000313" key="1">
    <source>
        <dbReference type="EMBL" id="KAJ7992201.1"/>
    </source>
</evidence>
<reference evidence="1" key="1">
    <citation type="submission" date="2021-05" db="EMBL/GenBank/DDBJ databases">
        <authorList>
            <person name="Pan Q."/>
            <person name="Jouanno E."/>
            <person name="Zahm M."/>
            <person name="Klopp C."/>
            <person name="Cabau C."/>
            <person name="Louis A."/>
            <person name="Berthelot C."/>
            <person name="Parey E."/>
            <person name="Roest Crollius H."/>
            <person name="Montfort J."/>
            <person name="Robinson-Rechavi M."/>
            <person name="Bouchez O."/>
            <person name="Lampietro C."/>
            <person name="Lopez Roques C."/>
            <person name="Donnadieu C."/>
            <person name="Postlethwait J."/>
            <person name="Bobe J."/>
            <person name="Dillon D."/>
            <person name="Chandos A."/>
            <person name="von Hippel F."/>
            <person name="Guiguen Y."/>
        </authorList>
    </citation>
    <scope>NUCLEOTIDE SEQUENCE</scope>
    <source>
        <strain evidence="1">YG-Jan2019</strain>
    </source>
</reference>
<accession>A0ACC2FLL8</accession>
<proteinExistence type="predicted"/>
<name>A0ACC2FLL8_DALPE</name>
<organism evidence="1 2">
    <name type="scientific">Dallia pectoralis</name>
    <name type="common">Alaska blackfish</name>
    <dbReference type="NCBI Taxonomy" id="75939"/>
    <lineage>
        <taxon>Eukaryota</taxon>
        <taxon>Metazoa</taxon>
        <taxon>Chordata</taxon>
        <taxon>Craniata</taxon>
        <taxon>Vertebrata</taxon>
        <taxon>Euteleostomi</taxon>
        <taxon>Actinopterygii</taxon>
        <taxon>Neopterygii</taxon>
        <taxon>Teleostei</taxon>
        <taxon>Protacanthopterygii</taxon>
        <taxon>Esociformes</taxon>
        <taxon>Umbridae</taxon>
        <taxon>Dallia</taxon>
    </lineage>
</organism>
<protein>
    <submittedName>
        <fullName evidence="1">Uncharacterized protein</fullName>
    </submittedName>
</protein>